<reference evidence="2" key="2">
    <citation type="journal article" date="2020" name="Data Brief">
        <title>Transcriptome dataset of Babesia bovis life stages within vertebrate and invertebrate hosts.</title>
        <authorList>
            <person name="Ueti M.W."/>
            <person name="Johnson W.C."/>
            <person name="Kappmeyer L.S."/>
            <person name="Herndon D.R."/>
            <person name="Mousel M.R."/>
            <person name="Reif K.E."/>
            <person name="Taus N.S."/>
            <person name="Ifeonu O.O."/>
            <person name="Silva J.C."/>
            <person name="Suarez C.E."/>
            <person name="Brayton K.A."/>
        </authorList>
    </citation>
    <scope>NUCLEOTIDE SEQUENCE [LARGE SCALE GENOMIC DNA]</scope>
</reference>
<sequence length="423" mass="47217">MRIPSASPSSAVVNFETHCTEYFHPSVLAYIIRNRAAQLARYGHGVSVTAKIRDELDRITAAAVSTSCHLSPQTGATLLLSFAKLDYVKPELTCQLTEHFDFAEASPKAIAVVLNAISRQPHSLQHVYREFWDELPRAISCFGSTSSLQDVASCSLSLSKIISACRNAGVSSKIGGHTYRNICNLLKTVLLLAQSRLQESGPQEYKPKELTSILQAAYTIKGQPRVVVIHLLNHLKNAIPTSIYGVDDTLFTLDILPPPDLDGDTIDERRIKRDIARAEKSFVEWAFEYIVDHLKCLSDAELARIAAACNRLRAWSKDEFVCEFALSWEKIIANGDNITPRNLSQAACYFLRRYEASVQKELDATNSEEHLKASQISHICAKIGDILHDYASSRYTKQDLHRVEELMQVADHCRAKRFLKGAA</sequence>
<proteinExistence type="predicted"/>
<reference evidence="1 2" key="1">
    <citation type="journal article" date="2007" name="PLoS Pathog.">
        <title>Genome sequence of Babesia bovis and comparative analysis of apicomplexan hemoprotozoa.</title>
        <authorList>
            <person name="Brayton K.A."/>
            <person name="Lau A.O.T."/>
            <person name="Herndon D.R."/>
            <person name="Hannick L."/>
            <person name="Kappmeyer L.S."/>
            <person name="Berens S.J."/>
            <person name="Bidwell S.L."/>
            <person name="Brown W.C."/>
            <person name="Crabtree J."/>
            <person name="Fadrosh D."/>
            <person name="Feldblum T."/>
            <person name="Forberger H.A."/>
            <person name="Haas B.J."/>
            <person name="Howell J.M."/>
            <person name="Khouri H."/>
            <person name="Koo H."/>
            <person name="Mann D.J."/>
            <person name="Norimine J."/>
            <person name="Paulsen I.T."/>
            <person name="Radune D."/>
            <person name="Ren Q."/>
            <person name="Smith R.K. Jr."/>
            <person name="Suarez C.E."/>
            <person name="White O."/>
            <person name="Wortman J.R."/>
            <person name="Knowles D.P. Jr."/>
            <person name="McElwain T.F."/>
            <person name="Nene V.M."/>
        </authorList>
    </citation>
    <scope>NUCLEOTIDE SEQUENCE [LARGE SCALE GENOMIC DNA]</scope>
    <source>
        <strain evidence="1">T2Bo</strain>
    </source>
</reference>
<dbReference type="KEGG" id="bbo:BBOV_III006790"/>
<gene>
    <name evidence="1" type="ORF">BBOV_III006790</name>
</gene>
<protein>
    <submittedName>
        <fullName evidence="1">Uncharacterized protein</fullName>
    </submittedName>
</protein>
<dbReference type="InParanoid" id="A7ANV6"/>
<evidence type="ECO:0000313" key="1">
    <source>
        <dbReference type="EMBL" id="EDO08240.1"/>
    </source>
</evidence>
<name>A7ANV6_BABBO</name>
<dbReference type="OMA" id="CYFLRRY"/>
<evidence type="ECO:0000313" key="2">
    <source>
        <dbReference type="Proteomes" id="UP000002173"/>
    </source>
</evidence>
<reference evidence="2" key="3">
    <citation type="journal article" date="2021" name="Int. J. Parasitol.">
        <title>Comparative analysis of gene expression between Babesia bovis blood stages and kinetes allowed by improved genome annotation.</title>
        <authorList>
            <person name="Ueti M.W."/>
            <person name="Johnson W.C."/>
            <person name="Kappmeyer L.S."/>
            <person name="Herndon D.R."/>
            <person name="Mousel M.R."/>
            <person name="Reif K.E."/>
            <person name="Taus N.S."/>
            <person name="Ifeonu O.O."/>
            <person name="Silva J.C."/>
            <person name="Suarez C.E."/>
            <person name="Brayton K.A."/>
        </authorList>
    </citation>
    <scope>NUCLEOTIDE SEQUENCE [LARGE SCALE GENOMIC DNA]</scope>
</reference>
<dbReference type="Proteomes" id="UP000002173">
    <property type="component" value="Unassembled WGS sequence"/>
</dbReference>
<organism evidence="1 2">
    <name type="scientific">Babesia bovis</name>
    <dbReference type="NCBI Taxonomy" id="5865"/>
    <lineage>
        <taxon>Eukaryota</taxon>
        <taxon>Sar</taxon>
        <taxon>Alveolata</taxon>
        <taxon>Apicomplexa</taxon>
        <taxon>Aconoidasida</taxon>
        <taxon>Piroplasmida</taxon>
        <taxon>Babesiidae</taxon>
        <taxon>Babesia</taxon>
    </lineage>
</organism>
<dbReference type="AlphaFoldDB" id="A7ANV6"/>
<accession>A7ANV6</accession>
<dbReference type="VEuPathDB" id="PiroplasmaDB:BBOV_III006790"/>
<dbReference type="GeneID" id="5480059"/>
<dbReference type="EMBL" id="AAXT01000001">
    <property type="protein sequence ID" value="EDO08240.1"/>
    <property type="molecule type" value="Genomic_DNA"/>
</dbReference>
<keyword evidence="2" id="KW-1185">Reference proteome</keyword>
<dbReference type="RefSeq" id="XP_001611808.1">
    <property type="nucleotide sequence ID" value="XM_001611758.1"/>
</dbReference>
<dbReference type="eggNOG" id="ENOG502T583">
    <property type="taxonomic scope" value="Eukaryota"/>
</dbReference>
<comment type="caution">
    <text evidence="1">The sequence shown here is derived from an EMBL/GenBank/DDBJ whole genome shotgun (WGS) entry which is preliminary data.</text>
</comment>